<evidence type="ECO:0000313" key="12">
    <source>
        <dbReference type="Proteomes" id="UP000195607"/>
    </source>
</evidence>
<keyword evidence="5 7" id="KW-1133">Transmembrane helix</keyword>
<feature type="transmembrane region" description="Helical" evidence="7">
    <location>
        <begin position="114"/>
        <end position="146"/>
    </location>
</feature>
<name>A0A1N5WN13_9ARCH</name>
<evidence type="ECO:0000256" key="3">
    <source>
        <dbReference type="ARBA" id="ARBA00022475"/>
    </source>
</evidence>
<keyword evidence="11" id="KW-1185">Reference proteome</keyword>
<accession>A0A1N5WN13</accession>
<keyword evidence="2 7" id="KW-0813">Transport</keyword>
<evidence type="ECO:0000313" key="10">
    <source>
        <dbReference type="EMBL" id="SJK85596.1"/>
    </source>
</evidence>
<feature type="transmembrane region" description="Helical" evidence="7">
    <location>
        <begin position="275"/>
        <end position="293"/>
    </location>
</feature>
<evidence type="ECO:0000256" key="7">
    <source>
        <dbReference type="RuleBase" id="RU363032"/>
    </source>
</evidence>
<dbReference type="SUPFAM" id="SSF161098">
    <property type="entry name" value="MetI-like"/>
    <property type="match status" value="1"/>
</dbReference>
<evidence type="ECO:0000256" key="6">
    <source>
        <dbReference type="ARBA" id="ARBA00023136"/>
    </source>
</evidence>
<dbReference type="EMBL" id="LT719092">
    <property type="protein sequence ID" value="SJK85596.1"/>
    <property type="molecule type" value="Genomic_DNA"/>
</dbReference>
<evidence type="ECO:0000313" key="9">
    <source>
        <dbReference type="EMBL" id="SIM85827.1"/>
    </source>
</evidence>
<dbReference type="EMBL" id="LT671858">
    <property type="protein sequence ID" value="SIM85827.1"/>
    <property type="molecule type" value="Genomic_DNA"/>
</dbReference>
<dbReference type="InterPro" id="IPR000515">
    <property type="entry name" value="MetI-like"/>
</dbReference>
<protein>
    <submittedName>
        <fullName evidence="9">PepT family ABC transporter permease</fullName>
    </submittedName>
</protein>
<evidence type="ECO:0000256" key="2">
    <source>
        <dbReference type="ARBA" id="ARBA00022448"/>
    </source>
</evidence>
<dbReference type="Pfam" id="PF00528">
    <property type="entry name" value="BPD_transp_1"/>
    <property type="match status" value="1"/>
</dbReference>
<dbReference type="GeneID" id="41589116"/>
<reference evidence="9 12" key="1">
    <citation type="submission" date="2016-04" db="EMBL/GenBank/DDBJ databases">
        <authorList>
            <person name="Evans L.H."/>
            <person name="Alamgir A."/>
            <person name="Owens N."/>
            <person name="Weber N.D."/>
            <person name="Virtaneva K."/>
            <person name="Barbian K."/>
            <person name="Babar A."/>
            <person name="Rosenke K."/>
        </authorList>
    </citation>
    <scope>NUCLEOTIDE SEQUENCE [LARGE SCALE GENOMIC DNA]</scope>
    <source>
        <strain evidence="9">S5</strain>
        <strain evidence="12">S5(T) (JCM 30642 \VKM B-2941)</strain>
    </source>
</reference>
<keyword evidence="3" id="KW-1003">Cell membrane</keyword>
<keyword evidence="6 7" id="KW-0472">Membrane</keyword>
<feature type="transmembrane region" description="Helical" evidence="7">
    <location>
        <begin position="191"/>
        <end position="215"/>
    </location>
</feature>
<evidence type="ECO:0000259" key="8">
    <source>
        <dbReference type="PROSITE" id="PS50928"/>
    </source>
</evidence>
<dbReference type="Gene3D" id="1.10.3720.10">
    <property type="entry name" value="MetI-like"/>
    <property type="match status" value="1"/>
</dbReference>
<feature type="transmembrane region" description="Helical" evidence="7">
    <location>
        <begin position="81"/>
        <end position="102"/>
    </location>
</feature>
<comment type="subcellular location">
    <subcellularLocation>
        <location evidence="1 7">Cell membrane</location>
        <topology evidence="1 7">Multi-pass membrane protein</topology>
    </subcellularLocation>
</comment>
<evidence type="ECO:0000256" key="4">
    <source>
        <dbReference type="ARBA" id="ARBA00022692"/>
    </source>
</evidence>
<dbReference type="KEGG" id="cdiv:CPM_1818"/>
<dbReference type="Proteomes" id="UP000195607">
    <property type="component" value="Chromosome I"/>
</dbReference>
<feature type="domain" description="ABC transmembrane type-1" evidence="8">
    <location>
        <begin position="75"/>
        <end position="324"/>
    </location>
</feature>
<feature type="transmembrane region" description="Helical" evidence="7">
    <location>
        <begin position="305"/>
        <end position="327"/>
    </location>
</feature>
<comment type="similarity">
    <text evidence="7">Belongs to the binding-protein-dependent transport system permease family.</text>
</comment>
<dbReference type="RefSeq" id="WP_077076690.1">
    <property type="nucleotide sequence ID" value="NZ_LT671858.1"/>
</dbReference>
<dbReference type="OrthoDB" id="44105at2157"/>
<dbReference type="Proteomes" id="UP000187822">
    <property type="component" value="Chromosome I"/>
</dbReference>
<feature type="transmembrane region" description="Helical" evidence="7">
    <location>
        <begin position="6"/>
        <end position="29"/>
    </location>
</feature>
<keyword evidence="4 7" id="KW-0812">Transmembrane</keyword>
<dbReference type="AlphaFoldDB" id="A0A1N5WN13"/>
<dbReference type="STRING" id="1673428.CPM_1818"/>
<dbReference type="InterPro" id="IPR035906">
    <property type="entry name" value="MetI-like_sf"/>
</dbReference>
<evidence type="ECO:0000313" key="11">
    <source>
        <dbReference type="Proteomes" id="UP000187822"/>
    </source>
</evidence>
<dbReference type="PANTHER" id="PTHR43163">
    <property type="entry name" value="DIPEPTIDE TRANSPORT SYSTEM PERMEASE PROTEIN DPPB-RELATED"/>
    <property type="match status" value="1"/>
</dbReference>
<reference evidence="11" key="2">
    <citation type="submission" date="2016-06" db="EMBL/GenBank/DDBJ databases">
        <authorList>
            <person name="Toshchakov V.S."/>
        </authorList>
    </citation>
    <scope>NUCLEOTIDE SEQUENCE [LARGE SCALE GENOMIC DNA]</scope>
    <source>
        <strain>PM4 (JCM 30641</strain>
        <strain evidence="11">\VKM B-2940)</strain>
    </source>
</reference>
<organism evidence="9 12">
    <name type="scientific">Cuniculiplasma divulgatum</name>
    <dbReference type="NCBI Taxonomy" id="1673428"/>
    <lineage>
        <taxon>Archaea</taxon>
        <taxon>Methanobacteriati</taxon>
        <taxon>Thermoplasmatota</taxon>
        <taxon>Thermoplasmata</taxon>
        <taxon>Thermoplasmatales</taxon>
        <taxon>Cuniculiplasmataceae</taxon>
        <taxon>Cuniculiplasma</taxon>
    </lineage>
</organism>
<feature type="transmembrane region" description="Helical" evidence="7">
    <location>
        <begin position="41"/>
        <end position="69"/>
    </location>
</feature>
<reference evidence="10" key="3">
    <citation type="submission" date="2016-06" db="EMBL/GenBank/DDBJ databases">
        <authorList>
            <person name="Olsen C.W."/>
            <person name="Carey S."/>
            <person name="Hinshaw L."/>
            <person name="Karasin A.I."/>
        </authorList>
    </citation>
    <scope>NUCLEOTIDE SEQUENCE [LARGE SCALE GENOMIC DNA]</scope>
    <source>
        <strain evidence="10">PM4</strain>
    </source>
</reference>
<proteinExistence type="inferred from homology"/>
<sequence>MDLRFYILRRVVVIIPTLFLLSFITFIFARPFLPVYGSFSNGYLSFLSMIFHGNFGTISTSIFTGPFIIGFELYFPVTVEIVILTVILTFVIGVPLGTYIGSSRIKETDFIARIFSLIFYSMPLFWIAMILEFTFGSGIGVFAGLFGNHAGLPVLGQGYSSTTNVPWISDQVSYPTHMLFFDSLLHGDFTLAYISFLHLIIPVIALTLSILAIIIRYIRAGVIDYSSNTYTRNAVARGIGQKRVVMYYSRRNGFFPSATIIGLIIAYLLTGSLLLEYFFGIRGLGFLIVEIIGNIGANGLAMASLVLVFGIIFMIVNIVVDLVYVILNPEVNF</sequence>
<gene>
    <name evidence="10" type="ORF">CPM_1818</name>
    <name evidence="9" type="ORF">CSP5_1879</name>
</gene>
<dbReference type="GO" id="GO:0005886">
    <property type="term" value="C:plasma membrane"/>
    <property type="evidence" value="ECO:0007669"/>
    <property type="project" value="UniProtKB-SubCell"/>
</dbReference>
<feature type="transmembrane region" description="Helical" evidence="7">
    <location>
        <begin position="252"/>
        <end position="269"/>
    </location>
</feature>
<evidence type="ECO:0000256" key="5">
    <source>
        <dbReference type="ARBA" id="ARBA00022989"/>
    </source>
</evidence>
<evidence type="ECO:0000256" key="1">
    <source>
        <dbReference type="ARBA" id="ARBA00004651"/>
    </source>
</evidence>
<dbReference type="PROSITE" id="PS50928">
    <property type="entry name" value="ABC_TM1"/>
    <property type="match status" value="1"/>
</dbReference>
<dbReference type="PANTHER" id="PTHR43163:SF6">
    <property type="entry name" value="DIPEPTIDE TRANSPORT SYSTEM PERMEASE PROTEIN DPPB-RELATED"/>
    <property type="match status" value="1"/>
</dbReference>
<dbReference type="GO" id="GO:0055085">
    <property type="term" value="P:transmembrane transport"/>
    <property type="evidence" value="ECO:0007669"/>
    <property type="project" value="InterPro"/>
</dbReference>